<feature type="domain" description="N-acetyltransferase" evidence="3">
    <location>
        <begin position="1"/>
        <end position="163"/>
    </location>
</feature>
<dbReference type="InterPro" id="IPR000182">
    <property type="entry name" value="GNAT_dom"/>
</dbReference>
<dbReference type="CDD" id="cd04301">
    <property type="entry name" value="NAT_SF"/>
    <property type="match status" value="1"/>
</dbReference>
<dbReference type="AlphaFoldDB" id="A0A271LS15"/>
<keyword evidence="2" id="KW-0012">Acyltransferase</keyword>
<sequence length="163" mass="18391">MTLKLLDPDEFEIFKRIRLEALRAAPEAFASSAAEWENLPDEEWRRRLTNNPVVVSFRGEEPVGIMGLKRQPASKMAHRATVIMVYLRDSERGGGYAVGMLNLLLDHARALGISQVELAVSAENLSAIRFYQREGFHEIGCIPAGFLHEGREIDEIVMARRLT</sequence>
<dbReference type="PANTHER" id="PTHR43877:SF2">
    <property type="entry name" value="AMINOALKYLPHOSPHONATE N-ACETYLTRANSFERASE-RELATED"/>
    <property type="match status" value="1"/>
</dbReference>
<evidence type="ECO:0000259" key="3">
    <source>
        <dbReference type="PROSITE" id="PS51186"/>
    </source>
</evidence>
<dbReference type="InterPro" id="IPR016181">
    <property type="entry name" value="Acyl_CoA_acyltransferase"/>
</dbReference>
<dbReference type="GO" id="GO:0016747">
    <property type="term" value="F:acyltransferase activity, transferring groups other than amino-acyl groups"/>
    <property type="evidence" value="ECO:0007669"/>
    <property type="project" value="InterPro"/>
</dbReference>
<evidence type="ECO:0000313" key="4">
    <source>
        <dbReference type="EMBL" id="PAQ10105.1"/>
    </source>
</evidence>
<evidence type="ECO:0000256" key="1">
    <source>
        <dbReference type="ARBA" id="ARBA00022679"/>
    </source>
</evidence>
<dbReference type="Pfam" id="PF00583">
    <property type="entry name" value="Acetyltransf_1"/>
    <property type="match status" value="1"/>
</dbReference>
<evidence type="ECO:0000313" key="5">
    <source>
        <dbReference type="Proteomes" id="UP000216442"/>
    </source>
</evidence>
<dbReference type="PANTHER" id="PTHR43877">
    <property type="entry name" value="AMINOALKYLPHOSPHONATE N-ACETYLTRANSFERASE-RELATED-RELATED"/>
    <property type="match status" value="1"/>
</dbReference>
<comment type="caution">
    <text evidence="4">The sequence shown here is derived from an EMBL/GenBank/DDBJ whole genome shotgun (WGS) entry which is preliminary data.</text>
</comment>
<dbReference type="PROSITE" id="PS51186">
    <property type="entry name" value="GNAT"/>
    <property type="match status" value="1"/>
</dbReference>
<dbReference type="RefSeq" id="WP_095492408.1">
    <property type="nucleotide sequence ID" value="NZ_NPKJ01000034.1"/>
</dbReference>
<dbReference type="InterPro" id="IPR050832">
    <property type="entry name" value="Bact_Acetyltransf"/>
</dbReference>
<dbReference type="Gene3D" id="3.40.630.30">
    <property type="match status" value="1"/>
</dbReference>
<proteinExistence type="predicted"/>
<dbReference type="SUPFAM" id="SSF55729">
    <property type="entry name" value="Acyl-CoA N-acyltransferases (Nat)"/>
    <property type="match status" value="1"/>
</dbReference>
<protein>
    <submittedName>
        <fullName evidence="4">GNAT family N-acetyltransferase</fullName>
    </submittedName>
</protein>
<dbReference type="OrthoDB" id="336415at2"/>
<name>A0A271LS15_9HYPH</name>
<reference evidence="4 5" key="1">
    <citation type="submission" date="2017-08" db="EMBL/GenBank/DDBJ databases">
        <title>Mesorhizobium wenxinae sp. nov., a novel rhizobial species isolated from root nodules of chickpea (Cicer arietinum L.).</title>
        <authorList>
            <person name="Zhang J."/>
        </authorList>
    </citation>
    <scope>NUCLEOTIDE SEQUENCE [LARGE SCALE GENOMIC DNA]</scope>
    <source>
        <strain evidence="4 5">SDW018</strain>
    </source>
</reference>
<keyword evidence="1 4" id="KW-0808">Transferase</keyword>
<dbReference type="Proteomes" id="UP000216442">
    <property type="component" value="Unassembled WGS sequence"/>
</dbReference>
<dbReference type="EMBL" id="NPKJ01000034">
    <property type="protein sequence ID" value="PAQ10105.1"/>
    <property type="molecule type" value="Genomic_DNA"/>
</dbReference>
<organism evidence="4 5">
    <name type="scientific">Mesorhizobium temperatum</name>
    <dbReference type="NCBI Taxonomy" id="241416"/>
    <lineage>
        <taxon>Bacteria</taxon>
        <taxon>Pseudomonadati</taxon>
        <taxon>Pseudomonadota</taxon>
        <taxon>Alphaproteobacteria</taxon>
        <taxon>Hyphomicrobiales</taxon>
        <taxon>Phyllobacteriaceae</taxon>
        <taxon>Mesorhizobium</taxon>
    </lineage>
</organism>
<accession>A0A271LS15</accession>
<evidence type="ECO:0000256" key="2">
    <source>
        <dbReference type="ARBA" id="ARBA00023315"/>
    </source>
</evidence>
<gene>
    <name evidence="4" type="ORF">CIT26_09840</name>
</gene>
<keyword evidence="5" id="KW-1185">Reference proteome</keyword>